<dbReference type="PANTHER" id="PTHR22948:SF29">
    <property type="entry name" value="FI02030P-RELATED"/>
    <property type="match status" value="1"/>
</dbReference>
<dbReference type="AlphaFoldDB" id="A0A553NFJ0"/>
<dbReference type="InterPro" id="IPR050621">
    <property type="entry name" value="Tudor_domain_containing"/>
</dbReference>
<reference evidence="3 4" key="1">
    <citation type="journal article" date="2018" name="Nat. Ecol. Evol.">
        <title>Genomic signatures of mitonuclear coevolution across populations of Tigriopus californicus.</title>
        <authorList>
            <person name="Barreto F.S."/>
            <person name="Watson E.T."/>
            <person name="Lima T.G."/>
            <person name="Willett C.S."/>
            <person name="Edmands S."/>
            <person name="Li W."/>
            <person name="Burton R.S."/>
        </authorList>
    </citation>
    <scope>NUCLEOTIDE SEQUENCE [LARGE SCALE GENOMIC DNA]</scope>
    <source>
        <strain evidence="3 4">San Diego</strain>
    </source>
</reference>
<feature type="domain" description="Tudor" evidence="2">
    <location>
        <begin position="540"/>
        <end position="596"/>
    </location>
</feature>
<evidence type="ECO:0000259" key="2">
    <source>
        <dbReference type="SMART" id="SM00333"/>
    </source>
</evidence>
<dbReference type="SUPFAM" id="SSF63748">
    <property type="entry name" value="Tudor/PWWP/MBT"/>
    <property type="match status" value="3"/>
</dbReference>
<dbReference type="Proteomes" id="UP000318571">
    <property type="component" value="Chromosome 10"/>
</dbReference>
<dbReference type="InterPro" id="IPR002999">
    <property type="entry name" value="Tudor"/>
</dbReference>
<comment type="caution">
    <text evidence="3">The sequence shown here is derived from an EMBL/GenBank/DDBJ whole genome shotgun (WGS) entry which is preliminary data.</text>
</comment>
<evidence type="ECO:0000313" key="4">
    <source>
        <dbReference type="Proteomes" id="UP000318571"/>
    </source>
</evidence>
<dbReference type="PANTHER" id="PTHR22948">
    <property type="entry name" value="TUDOR DOMAIN CONTAINING PROTEIN"/>
    <property type="match status" value="1"/>
</dbReference>
<gene>
    <name evidence="3" type="ORF">TCAL_00496</name>
</gene>
<sequence length="839" mass="93530">MSASVPGHRGGAPIVNHGSVGLARRARPLHPPSPSSISGSHSGTPFLDQNLRITVKGGQGVERVIEYAEPTLSSVSSSPPVPVPAPAPISSEKRSIDSKNGTTPNLSLESGLNEVVGRLAQLGQLRWQEKAQVRLTHFENWAEFWVMRAEAQDLLGRLINEPLAAALAPVQDPPFPGMKFIIRSPTHGLVRVEIEAVKKKGIIEVSLMDVGVVEMIKVEALLVMPPLLLEVPALAVHCKYVKTKEVPQVKQLDQTHFTIECQGWNEEGDVMVVDIPDIIQLYSSKDSFKPVPAFEVESSDLEYEDAVEEVKNSQDEPIGIPSQDSSFSQIPRSFDADPVAPLKSGKDKKLSGKRPFAIPTIPPLPIRSSPEMLSAGTLRRNIDSFVIPETVSPFDPTQCIPSDEFVVVHVIDVQAFDSILVTYQNNEIEVNIQGLHVGHGYNPSDDEWNCRAVQCLKNLLLDQDVVGNLMVKRTAHNSFGVAFQKLEVECQLFDENVASMLNELGDGLFSLAEVTNAFHIHDLPPLEDFNTIKDSVFKFSCITKGLLVLAEYEYSLYRACVKHWDDDDIVQVLFIDHGNEKSYCVGDLYVLPEQFMDYAQFCHLVQLKWVERKEMTDMEMVRSLKLLNGTDGDLKLALSHITKDGMPVVTPRSKANRYLMADFKNIVLDVGLSIHNRAEDLGCPSAKGVIQGVIIRVCEEDPSVFYLVPDENLELGIEINRRLAKFYASHSRPDLYVPSESEVLAYRDEGNNFYRVIAKNVDEESVTCYFIDYGLEEEVEPCDLFPLITNVEDYAQLALICRVVETSVLKQIARSQRYLVEVVEKDCNHVRVNVLEHVP</sequence>
<accession>A0A553NFJ0</accession>
<feature type="compositionally biased region" description="Low complexity" evidence="1">
    <location>
        <begin position="35"/>
        <end position="45"/>
    </location>
</feature>
<name>A0A553NFJ0_TIGCA</name>
<keyword evidence="4" id="KW-1185">Reference proteome</keyword>
<proteinExistence type="predicted"/>
<feature type="domain" description="Tudor" evidence="2">
    <location>
        <begin position="172"/>
        <end position="229"/>
    </location>
</feature>
<feature type="region of interest" description="Disordered" evidence="1">
    <location>
        <begin position="23"/>
        <end position="46"/>
    </location>
</feature>
<dbReference type="Gene3D" id="2.30.30.140">
    <property type="match status" value="3"/>
</dbReference>
<dbReference type="SMART" id="SM00333">
    <property type="entry name" value="TUDOR"/>
    <property type="match status" value="3"/>
</dbReference>
<evidence type="ECO:0000313" key="3">
    <source>
        <dbReference type="EMBL" id="TRY64213.1"/>
    </source>
</evidence>
<feature type="compositionally biased region" description="Polar residues" evidence="1">
    <location>
        <begin position="98"/>
        <end position="107"/>
    </location>
</feature>
<feature type="domain" description="Tudor" evidence="2">
    <location>
        <begin position="736"/>
        <end position="792"/>
    </location>
</feature>
<dbReference type="EMBL" id="VCGU01000458">
    <property type="protein sequence ID" value="TRY64213.1"/>
    <property type="molecule type" value="Genomic_DNA"/>
</dbReference>
<dbReference type="Pfam" id="PF00567">
    <property type="entry name" value="TUDOR"/>
    <property type="match status" value="3"/>
</dbReference>
<protein>
    <recommendedName>
        <fullName evidence="2">Tudor domain-containing protein</fullName>
    </recommendedName>
</protein>
<organism evidence="3 4">
    <name type="scientific">Tigriopus californicus</name>
    <name type="common">Marine copepod</name>
    <dbReference type="NCBI Taxonomy" id="6832"/>
    <lineage>
        <taxon>Eukaryota</taxon>
        <taxon>Metazoa</taxon>
        <taxon>Ecdysozoa</taxon>
        <taxon>Arthropoda</taxon>
        <taxon>Crustacea</taxon>
        <taxon>Multicrustacea</taxon>
        <taxon>Hexanauplia</taxon>
        <taxon>Copepoda</taxon>
        <taxon>Harpacticoida</taxon>
        <taxon>Harpacticidae</taxon>
        <taxon>Tigriopus</taxon>
    </lineage>
</organism>
<evidence type="ECO:0000256" key="1">
    <source>
        <dbReference type="SAM" id="MobiDB-lite"/>
    </source>
</evidence>
<feature type="region of interest" description="Disordered" evidence="1">
    <location>
        <begin position="73"/>
        <end position="107"/>
    </location>
</feature>